<protein>
    <submittedName>
        <fullName evidence="2">Uncharacterized protein</fullName>
    </submittedName>
</protein>
<evidence type="ECO:0000256" key="1">
    <source>
        <dbReference type="SAM" id="Coils"/>
    </source>
</evidence>
<gene>
    <name evidence="2" type="ORF">CEPIT_LOCUS23117</name>
</gene>
<reference evidence="2" key="1">
    <citation type="submission" date="2022-07" db="EMBL/GenBank/DDBJ databases">
        <authorList>
            <person name="Macas J."/>
            <person name="Novak P."/>
            <person name="Neumann P."/>
        </authorList>
    </citation>
    <scope>NUCLEOTIDE SEQUENCE</scope>
</reference>
<comment type="caution">
    <text evidence="2">The sequence shown here is derived from an EMBL/GenBank/DDBJ whole genome shotgun (WGS) entry which is preliminary data.</text>
</comment>
<evidence type="ECO:0000313" key="3">
    <source>
        <dbReference type="Proteomes" id="UP001152523"/>
    </source>
</evidence>
<dbReference type="EMBL" id="CAMAPF010000915">
    <property type="protein sequence ID" value="CAH9120605.1"/>
    <property type="molecule type" value="Genomic_DNA"/>
</dbReference>
<proteinExistence type="predicted"/>
<sequence>MAKASNTLIEEIQAQLEAVREELRASKSSDAAQLEAVREEMRQRIVFLQGENDALRSQVQSVASIASSSRRGEDVATMATRLDTGSIPASTEPFIPHFGADTSGGAGPSTRSFPPPNPRRNIFRNLFAQPQRQHVPNHVDIPRYVDINNQRRQVPSHVDIPRHVDIIDRSCQEPEVVTIYSSPEGADPQIQTNLT</sequence>
<accession>A0AAV0EDL9</accession>
<keyword evidence="3" id="KW-1185">Reference proteome</keyword>
<keyword evidence="1" id="KW-0175">Coiled coil</keyword>
<feature type="coiled-coil region" evidence="1">
    <location>
        <begin position="2"/>
        <end position="58"/>
    </location>
</feature>
<organism evidence="2 3">
    <name type="scientific">Cuscuta epithymum</name>
    <dbReference type="NCBI Taxonomy" id="186058"/>
    <lineage>
        <taxon>Eukaryota</taxon>
        <taxon>Viridiplantae</taxon>
        <taxon>Streptophyta</taxon>
        <taxon>Embryophyta</taxon>
        <taxon>Tracheophyta</taxon>
        <taxon>Spermatophyta</taxon>
        <taxon>Magnoliopsida</taxon>
        <taxon>eudicotyledons</taxon>
        <taxon>Gunneridae</taxon>
        <taxon>Pentapetalae</taxon>
        <taxon>asterids</taxon>
        <taxon>lamiids</taxon>
        <taxon>Solanales</taxon>
        <taxon>Convolvulaceae</taxon>
        <taxon>Cuscuteae</taxon>
        <taxon>Cuscuta</taxon>
        <taxon>Cuscuta subgen. Cuscuta</taxon>
    </lineage>
</organism>
<evidence type="ECO:0000313" key="2">
    <source>
        <dbReference type="EMBL" id="CAH9120605.1"/>
    </source>
</evidence>
<dbReference type="AlphaFoldDB" id="A0AAV0EDL9"/>
<name>A0AAV0EDL9_9ASTE</name>
<dbReference type="Proteomes" id="UP001152523">
    <property type="component" value="Unassembled WGS sequence"/>
</dbReference>